<keyword evidence="5" id="KW-0206">Cytoskeleton</keyword>
<dbReference type="PANTHER" id="PTHR15073:SF5">
    <property type="entry name" value="MAP7 DOMAIN-CONTAINING PROTEIN 3"/>
    <property type="match status" value="1"/>
</dbReference>
<dbReference type="AlphaFoldDB" id="A0A7L3HC46"/>
<dbReference type="InterPro" id="IPR051483">
    <property type="entry name" value="MAP7_domain-containing"/>
</dbReference>
<feature type="region of interest" description="Disordered" evidence="6">
    <location>
        <begin position="1"/>
        <end position="193"/>
    </location>
</feature>
<dbReference type="Pfam" id="PF05672">
    <property type="entry name" value="MAP7"/>
    <property type="match status" value="1"/>
</dbReference>
<feature type="compositionally biased region" description="Polar residues" evidence="6">
    <location>
        <begin position="316"/>
        <end position="331"/>
    </location>
</feature>
<dbReference type="EMBL" id="VZTT01046467">
    <property type="protein sequence ID" value="NXU02128.1"/>
    <property type="molecule type" value="Genomic_DNA"/>
</dbReference>
<comment type="caution">
    <text evidence="7">The sequence shown here is derived from an EMBL/GenBank/DDBJ whole genome shotgun (WGS) entry which is preliminary data.</text>
</comment>
<evidence type="ECO:0000256" key="4">
    <source>
        <dbReference type="ARBA" id="ARBA00023054"/>
    </source>
</evidence>
<dbReference type="Proteomes" id="UP000566314">
    <property type="component" value="Unassembled WGS sequence"/>
</dbReference>
<sequence>ESGSKTVAGTTTAEEAAKILTEKRRLAREQREREDQERIQRQEEERIREEEMTRRAAEEKARQEEELQKQEEEKRLSYEEQQRQAEEERIRREQEEQEKLAELQQQREEAEAKAQEEAERQRLERERIMQQNMQERLERKKRIEEIMKRTRKSDQNESKLQNEGKSASEVMEGEDIEEEEELGLEKTDQPGKLNGVDLLQEVKGEAEDCFKTAQSISAESEAQDESELKASEVFMNGSDLKSDEGSLSVTELKDSSHPAKEMVVDDSGKLGVHEADHTIGLIQNLNGKSGSWTFEEFIDAGLHSKSTKLSSDSTSAGNCNQNLNDAATIPSSPKLAFEEDGAVNSLTKPIDASSGNPS</sequence>
<organism evidence="7 8">
    <name type="scientific">Buphagus erythrorhynchus</name>
    <name type="common">red-billed oxpecker</name>
    <dbReference type="NCBI Taxonomy" id="245048"/>
    <lineage>
        <taxon>Eukaryota</taxon>
        <taxon>Metazoa</taxon>
        <taxon>Chordata</taxon>
        <taxon>Craniata</taxon>
        <taxon>Vertebrata</taxon>
        <taxon>Euteleostomi</taxon>
        <taxon>Archelosauria</taxon>
        <taxon>Archosauria</taxon>
        <taxon>Dinosauria</taxon>
        <taxon>Saurischia</taxon>
        <taxon>Theropoda</taxon>
        <taxon>Coelurosauria</taxon>
        <taxon>Aves</taxon>
        <taxon>Neognathae</taxon>
        <taxon>Neoaves</taxon>
        <taxon>Telluraves</taxon>
        <taxon>Australaves</taxon>
        <taxon>Passeriformes</taxon>
        <taxon>Sturnidae</taxon>
        <taxon>Buphagus</taxon>
    </lineage>
</organism>
<feature type="non-terminal residue" evidence="7">
    <location>
        <position position="1"/>
    </location>
</feature>
<proteinExistence type="inferred from homology"/>
<evidence type="ECO:0000256" key="5">
    <source>
        <dbReference type="ARBA" id="ARBA00023212"/>
    </source>
</evidence>
<keyword evidence="8" id="KW-1185">Reference proteome</keyword>
<comment type="subcellular location">
    <subcellularLocation>
        <location evidence="1">Cytoplasm</location>
        <location evidence="1">Cytoskeleton</location>
    </subcellularLocation>
</comment>
<feature type="region of interest" description="Disordered" evidence="6">
    <location>
        <begin position="236"/>
        <end position="260"/>
    </location>
</feature>
<comment type="similarity">
    <text evidence="2">Belongs to the MAP7 family.</text>
</comment>
<feature type="region of interest" description="Disordered" evidence="6">
    <location>
        <begin position="305"/>
        <end position="358"/>
    </location>
</feature>
<evidence type="ECO:0000313" key="7">
    <source>
        <dbReference type="EMBL" id="NXU02128.1"/>
    </source>
</evidence>
<name>A0A7L3HC46_9PASS</name>
<evidence type="ECO:0000256" key="3">
    <source>
        <dbReference type="ARBA" id="ARBA00022490"/>
    </source>
</evidence>
<feature type="compositionally biased region" description="Basic and acidic residues" evidence="6">
    <location>
        <begin position="15"/>
        <end position="128"/>
    </location>
</feature>
<dbReference type="OrthoDB" id="9950536at2759"/>
<feature type="compositionally biased region" description="Basic and acidic residues" evidence="6">
    <location>
        <begin position="251"/>
        <end position="260"/>
    </location>
</feature>
<dbReference type="InterPro" id="IPR008604">
    <property type="entry name" value="MAP7_fam"/>
</dbReference>
<gene>
    <name evidence="7" type="primary">Map7d3</name>
    <name evidence="7" type="ORF">BUPERY_R12682</name>
</gene>
<protein>
    <submittedName>
        <fullName evidence="7">MA7D3 protein</fullName>
    </submittedName>
</protein>
<keyword evidence="3" id="KW-0963">Cytoplasm</keyword>
<dbReference type="GO" id="GO:0000226">
    <property type="term" value="P:microtubule cytoskeleton organization"/>
    <property type="evidence" value="ECO:0007669"/>
    <property type="project" value="InterPro"/>
</dbReference>
<accession>A0A7L3HC46</accession>
<dbReference type="GO" id="GO:0015630">
    <property type="term" value="C:microtubule cytoskeleton"/>
    <property type="evidence" value="ECO:0007669"/>
    <property type="project" value="InterPro"/>
</dbReference>
<keyword evidence="4" id="KW-0175">Coiled coil</keyword>
<evidence type="ECO:0000256" key="6">
    <source>
        <dbReference type="SAM" id="MobiDB-lite"/>
    </source>
</evidence>
<dbReference type="PANTHER" id="PTHR15073">
    <property type="entry name" value="MICROTUBULE-ASSOCIATED PROTEIN"/>
    <property type="match status" value="1"/>
</dbReference>
<feature type="non-terminal residue" evidence="7">
    <location>
        <position position="358"/>
    </location>
</feature>
<feature type="compositionally biased region" description="Acidic residues" evidence="6">
    <location>
        <begin position="171"/>
        <end position="182"/>
    </location>
</feature>
<feature type="compositionally biased region" description="Low complexity" evidence="6">
    <location>
        <begin position="1"/>
        <end position="14"/>
    </location>
</feature>
<feature type="compositionally biased region" description="Basic and acidic residues" evidence="6">
    <location>
        <begin position="135"/>
        <end position="162"/>
    </location>
</feature>
<evidence type="ECO:0000256" key="2">
    <source>
        <dbReference type="ARBA" id="ARBA00007525"/>
    </source>
</evidence>
<reference evidence="7 8" key="1">
    <citation type="submission" date="2019-09" db="EMBL/GenBank/DDBJ databases">
        <title>Bird 10,000 Genomes (B10K) Project - Family phase.</title>
        <authorList>
            <person name="Zhang G."/>
        </authorList>
    </citation>
    <scope>NUCLEOTIDE SEQUENCE [LARGE SCALE GENOMIC DNA]</scope>
    <source>
        <strain evidence="7">B10K-DU-012-02</strain>
    </source>
</reference>
<evidence type="ECO:0000256" key="1">
    <source>
        <dbReference type="ARBA" id="ARBA00004245"/>
    </source>
</evidence>
<evidence type="ECO:0000313" key="8">
    <source>
        <dbReference type="Proteomes" id="UP000566314"/>
    </source>
</evidence>